<gene>
    <name evidence="2" type="ORF">LCGC14_0329530</name>
</gene>
<evidence type="ECO:0000313" key="2">
    <source>
        <dbReference type="EMBL" id="KKN80508.1"/>
    </source>
</evidence>
<keyword evidence="1" id="KW-1133">Transmembrane helix</keyword>
<keyword evidence="1" id="KW-0812">Transmembrane</keyword>
<evidence type="ECO:0000256" key="1">
    <source>
        <dbReference type="SAM" id="Phobius"/>
    </source>
</evidence>
<accession>A0A0F9WP76</accession>
<keyword evidence="1" id="KW-0472">Membrane</keyword>
<organism evidence="2">
    <name type="scientific">marine sediment metagenome</name>
    <dbReference type="NCBI Taxonomy" id="412755"/>
    <lineage>
        <taxon>unclassified sequences</taxon>
        <taxon>metagenomes</taxon>
        <taxon>ecological metagenomes</taxon>
    </lineage>
</organism>
<reference evidence="2" key="1">
    <citation type="journal article" date="2015" name="Nature">
        <title>Complex archaea that bridge the gap between prokaryotes and eukaryotes.</title>
        <authorList>
            <person name="Spang A."/>
            <person name="Saw J.H."/>
            <person name="Jorgensen S.L."/>
            <person name="Zaremba-Niedzwiedzka K."/>
            <person name="Martijn J."/>
            <person name="Lind A.E."/>
            <person name="van Eijk R."/>
            <person name="Schleper C."/>
            <person name="Guy L."/>
            <person name="Ettema T.J."/>
        </authorList>
    </citation>
    <scope>NUCLEOTIDE SEQUENCE</scope>
</reference>
<proteinExistence type="predicted"/>
<feature type="transmembrane region" description="Helical" evidence="1">
    <location>
        <begin position="12"/>
        <end position="43"/>
    </location>
</feature>
<sequence>MKEDVRKMAIALMIAGLAGYILESVGLINTSIIVAIGLTLWIFGLVERDAMEEE</sequence>
<comment type="caution">
    <text evidence="2">The sequence shown here is derived from an EMBL/GenBank/DDBJ whole genome shotgun (WGS) entry which is preliminary data.</text>
</comment>
<protein>
    <submittedName>
        <fullName evidence="2">Uncharacterized protein</fullName>
    </submittedName>
</protein>
<dbReference type="EMBL" id="LAZR01000230">
    <property type="protein sequence ID" value="KKN80508.1"/>
    <property type="molecule type" value="Genomic_DNA"/>
</dbReference>
<name>A0A0F9WP76_9ZZZZ</name>
<dbReference type="AlphaFoldDB" id="A0A0F9WP76"/>